<dbReference type="OrthoDB" id="9810538at2"/>
<evidence type="ECO:0000313" key="8">
    <source>
        <dbReference type="Proteomes" id="UP000243525"/>
    </source>
</evidence>
<evidence type="ECO:0000256" key="2">
    <source>
        <dbReference type="ARBA" id="ARBA00022649"/>
    </source>
</evidence>
<evidence type="ECO:0000256" key="6">
    <source>
        <dbReference type="ARBA" id="ARBA00024207"/>
    </source>
</evidence>
<keyword evidence="3" id="KW-0540">Nuclease</keyword>
<dbReference type="RefSeq" id="WP_107822424.1">
    <property type="nucleotide sequence ID" value="NZ_OY782574.1"/>
</dbReference>
<evidence type="ECO:0000256" key="3">
    <source>
        <dbReference type="ARBA" id="ARBA00022722"/>
    </source>
</evidence>
<evidence type="ECO:0000256" key="5">
    <source>
        <dbReference type="ARBA" id="ARBA00022801"/>
    </source>
</evidence>
<dbReference type="InterPro" id="IPR037038">
    <property type="entry name" value="HepT-like_sf"/>
</dbReference>
<dbReference type="EMBL" id="QAAD01000009">
    <property type="protein sequence ID" value="PTN08275.1"/>
    <property type="molecule type" value="Genomic_DNA"/>
</dbReference>
<dbReference type="InterPro" id="IPR051813">
    <property type="entry name" value="HepT_RNase_toxin"/>
</dbReference>
<organism evidence="7 8">
    <name type="scientific">Mangrovibacterium marinum</name>
    <dbReference type="NCBI Taxonomy" id="1639118"/>
    <lineage>
        <taxon>Bacteria</taxon>
        <taxon>Pseudomonadati</taxon>
        <taxon>Bacteroidota</taxon>
        <taxon>Bacteroidia</taxon>
        <taxon>Marinilabiliales</taxon>
        <taxon>Prolixibacteraceae</taxon>
        <taxon>Mangrovibacterium</taxon>
    </lineage>
</organism>
<keyword evidence="1" id="KW-0597">Phosphoprotein</keyword>
<protein>
    <submittedName>
        <fullName evidence="7">Uncharacterized protein with HEPN domain</fullName>
    </submittedName>
</protein>
<comment type="caution">
    <text evidence="7">The sequence shown here is derived from an EMBL/GenBank/DDBJ whole genome shotgun (WGS) entry which is preliminary data.</text>
</comment>
<evidence type="ECO:0000256" key="1">
    <source>
        <dbReference type="ARBA" id="ARBA00022553"/>
    </source>
</evidence>
<evidence type="ECO:0000256" key="4">
    <source>
        <dbReference type="ARBA" id="ARBA00022741"/>
    </source>
</evidence>
<evidence type="ECO:0000313" key="7">
    <source>
        <dbReference type="EMBL" id="PTN08275.1"/>
    </source>
</evidence>
<accession>A0A2T5C118</accession>
<keyword evidence="8" id="KW-1185">Reference proteome</keyword>
<keyword evidence="5" id="KW-0378">Hydrolase</keyword>
<dbReference type="Gene3D" id="1.20.120.580">
    <property type="entry name" value="bsu32300-like"/>
    <property type="match status" value="1"/>
</dbReference>
<dbReference type="InterPro" id="IPR008201">
    <property type="entry name" value="HepT-like"/>
</dbReference>
<dbReference type="GO" id="GO:0000166">
    <property type="term" value="F:nucleotide binding"/>
    <property type="evidence" value="ECO:0007669"/>
    <property type="project" value="UniProtKB-KW"/>
</dbReference>
<keyword evidence="2" id="KW-1277">Toxin-antitoxin system</keyword>
<comment type="similarity">
    <text evidence="6">Belongs to the HepT RNase toxin family.</text>
</comment>
<dbReference type="Proteomes" id="UP000243525">
    <property type="component" value="Unassembled WGS sequence"/>
</dbReference>
<proteinExistence type="inferred from homology"/>
<dbReference type="GO" id="GO:0110001">
    <property type="term" value="C:toxin-antitoxin complex"/>
    <property type="evidence" value="ECO:0007669"/>
    <property type="project" value="InterPro"/>
</dbReference>
<keyword evidence="4" id="KW-0547">Nucleotide-binding</keyword>
<dbReference type="Pfam" id="PF01934">
    <property type="entry name" value="HepT-like"/>
    <property type="match status" value="1"/>
</dbReference>
<dbReference type="GO" id="GO:0004540">
    <property type="term" value="F:RNA nuclease activity"/>
    <property type="evidence" value="ECO:0007669"/>
    <property type="project" value="InterPro"/>
</dbReference>
<sequence length="124" mass="14330">MFDRILAFDIISLIDENLETVLQRTRHLKSADEFTASETGMILLDSICMKLVAVGESIKNLDKVTHKELLSQYPQIQWKQAMGMRDIIVHHYFDVDAEQIFNTLREDIPPLLSVLEKIKKDLNS</sequence>
<name>A0A2T5C118_9BACT</name>
<gene>
    <name evidence="7" type="ORF">C8N47_1099</name>
</gene>
<dbReference type="PANTHER" id="PTHR34139:SF1">
    <property type="entry name" value="RNASE MJ1380-RELATED"/>
    <property type="match status" value="1"/>
</dbReference>
<reference evidence="7 8" key="1">
    <citation type="submission" date="2018-04" db="EMBL/GenBank/DDBJ databases">
        <title>Genomic Encyclopedia of Archaeal and Bacterial Type Strains, Phase II (KMG-II): from individual species to whole genera.</title>
        <authorList>
            <person name="Goeker M."/>
        </authorList>
    </citation>
    <scope>NUCLEOTIDE SEQUENCE [LARGE SCALE GENOMIC DNA]</scope>
    <source>
        <strain evidence="7 8">DSM 28823</strain>
    </source>
</reference>
<dbReference type="GO" id="GO:0016787">
    <property type="term" value="F:hydrolase activity"/>
    <property type="evidence" value="ECO:0007669"/>
    <property type="project" value="UniProtKB-KW"/>
</dbReference>
<dbReference type="AlphaFoldDB" id="A0A2T5C118"/>
<dbReference type="SUPFAM" id="SSF81593">
    <property type="entry name" value="Nucleotidyltransferase substrate binding subunit/domain"/>
    <property type="match status" value="1"/>
</dbReference>
<dbReference type="PANTHER" id="PTHR34139">
    <property type="entry name" value="UPF0331 PROTEIN MJ0127"/>
    <property type="match status" value="1"/>
</dbReference>